<reference evidence="2 3" key="1">
    <citation type="submission" date="2019-02" db="EMBL/GenBank/DDBJ databases">
        <title>Deep-cultivation of Planctomycetes and their phenomic and genomic characterization uncovers novel biology.</title>
        <authorList>
            <person name="Wiegand S."/>
            <person name="Jogler M."/>
            <person name="Boedeker C."/>
            <person name="Pinto D."/>
            <person name="Vollmers J."/>
            <person name="Rivas-Marin E."/>
            <person name="Kohn T."/>
            <person name="Peeters S.H."/>
            <person name="Heuer A."/>
            <person name="Rast P."/>
            <person name="Oberbeckmann S."/>
            <person name="Bunk B."/>
            <person name="Jeske O."/>
            <person name="Meyerdierks A."/>
            <person name="Storesund J.E."/>
            <person name="Kallscheuer N."/>
            <person name="Luecker S."/>
            <person name="Lage O.M."/>
            <person name="Pohl T."/>
            <person name="Merkel B.J."/>
            <person name="Hornburger P."/>
            <person name="Mueller R.-W."/>
            <person name="Bruemmer F."/>
            <person name="Labrenz M."/>
            <person name="Spormann A.M."/>
            <person name="Op den Camp H."/>
            <person name="Overmann J."/>
            <person name="Amann R."/>
            <person name="Jetten M.S.M."/>
            <person name="Mascher T."/>
            <person name="Medema M.H."/>
            <person name="Devos D.P."/>
            <person name="Kaster A.-K."/>
            <person name="Ovreas L."/>
            <person name="Rohde M."/>
            <person name="Galperin M.Y."/>
            <person name="Jogler C."/>
        </authorList>
    </citation>
    <scope>NUCLEOTIDE SEQUENCE [LARGE SCALE GENOMIC DNA]</scope>
    <source>
        <strain evidence="2 3">TBK1r</strain>
    </source>
</reference>
<sequence>MIVMRHPQKRSPFRRSVRDAEGNILRTMEFAPGEVVRLTGDDLEAVRHDIGGALVIAKLNHLGIGSAEIDFAATERASGRDLRPEFEPKPPPMPFDEYNPSRRLWIGRSSKTGPAFR</sequence>
<evidence type="ECO:0000313" key="2">
    <source>
        <dbReference type="EMBL" id="QDV87407.1"/>
    </source>
</evidence>
<feature type="region of interest" description="Disordered" evidence="1">
    <location>
        <begin position="77"/>
        <end position="100"/>
    </location>
</feature>
<evidence type="ECO:0000313" key="3">
    <source>
        <dbReference type="Proteomes" id="UP000318081"/>
    </source>
</evidence>
<dbReference type="EMBL" id="CP036432">
    <property type="protein sequence ID" value="QDV87407.1"/>
    <property type="molecule type" value="Genomic_DNA"/>
</dbReference>
<dbReference type="Proteomes" id="UP000318081">
    <property type="component" value="Chromosome"/>
</dbReference>
<keyword evidence="3" id="KW-1185">Reference proteome</keyword>
<name>A0ABX5Y0T6_9BACT</name>
<accession>A0ABX5Y0T6</accession>
<evidence type="ECO:0000256" key="1">
    <source>
        <dbReference type="SAM" id="MobiDB-lite"/>
    </source>
</evidence>
<protein>
    <submittedName>
        <fullName evidence="2">Uncharacterized protein</fullName>
    </submittedName>
</protein>
<feature type="compositionally biased region" description="Basic and acidic residues" evidence="1">
    <location>
        <begin position="77"/>
        <end position="88"/>
    </location>
</feature>
<organism evidence="2 3">
    <name type="scientific">Stieleria magnilauensis</name>
    <dbReference type="NCBI Taxonomy" id="2527963"/>
    <lineage>
        <taxon>Bacteria</taxon>
        <taxon>Pseudomonadati</taxon>
        <taxon>Planctomycetota</taxon>
        <taxon>Planctomycetia</taxon>
        <taxon>Pirellulales</taxon>
        <taxon>Pirellulaceae</taxon>
        <taxon>Stieleria</taxon>
    </lineage>
</organism>
<gene>
    <name evidence="2" type="ORF">TBK1r_64370</name>
</gene>
<proteinExistence type="predicted"/>